<evidence type="ECO:0000256" key="3">
    <source>
        <dbReference type="ARBA" id="ARBA00023172"/>
    </source>
</evidence>
<dbReference type="EMBL" id="AGJK01000014">
    <property type="protein sequence ID" value="EHP94207.1"/>
    <property type="molecule type" value="Genomic_DNA"/>
</dbReference>
<dbReference type="InterPro" id="IPR006119">
    <property type="entry name" value="Resolv_N"/>
</dbReference>
<keyword evidence="2" id="KW-0238">DNA-binding</keyword>
<dbReference type="SUPFAM" id="SSF53041">
    <property type="entry name" value="Resolvase-like"/>
    <property type="match status" value="1"/>
</dbReference>
<dbReference type="InterPro" id="IPR006118">
    <property type="entry name" value="Recombinase_CS"/>
</dbReference>
<accession>H1KE90</accession>
<dbReference type="SMART" id="SM00857">
    <property type="entry name" value="Resolvase"/>
    <property type="match status" value="1"/>
</dbReference>
<dbReference type="PATRIC" id="fig|882800.3.peg.919"/>
<dbReference type="PROSITE" id="PS00397">
    <property type="entry name" value="RECOMBINASES_1"/>
    <property type="match status" value="1"/>
</dbReference>
<name>H1KE90_METEX</name>
<protein>
    <submittedName>
        <fullName evidence="7">Resolvase domain protein</fullName>
    </submittedName>
</protein>
<proteinExistence type="predicted"/>
<reference evidence="7 8" key="1">
    <citation type="submission" date="2011-09" db="EMBL/GenBank/DDBJ databases">
        <title>The draft genome of Methylobacterium extorquens DSM 13060.</title>
        <authorList>
            <consortium name="US DOE Joint Genome Institute (JGI-PGF)"/>
            <person name="Lucas S."/>
            <person name="Han J."/>
            <person name="Lapidus A."/>
            <person name="Cheng J.-F."/>
            <person name="Goodwin L."/>
            <person name="Pitluck S."/>
            <person name="Peters L."/>
            <person name="Land M.L."/>
            <person name="Hauser L."/>
            <person name="Koskimaki J."/>
            <person name="Halonen O."/>
            <person name="Pirttila A."/>
            <person name="Frank C."/>
            <person name="Woyke T.J."/>
        </authorList>
    </citation>
    <scope>NUCLEOTIDE SEQUENCE [LARGE SCALE GENOMIC DNA]</scope>
    <source>
        <strain evidence="7 8">DSM 13060</strain>
    </source>
</reference>
<keyword evidence="1" id="KW-0229">DNA integration</keyword>
<evidence type="ECO:0000256" key="4">
    <source>
        <dbReference type="PIRSR" id="PIRSR606118-50"/>
    </source>
</evidence>
<dbReference type="Proteomes" id="UP000004382">
    <property type="component" value="Unassembled WGS sequence"/>
</dbReference>
<dbReference type="GO" id="GO:0000150">
    <property type="term" value="F:DNA strand exchange activity"/>
    <property type="evidence" value="ECO:0007669"/>
    <property type="project" value="InterPro"/>
</dbReference>
<dbReference type="CDD" id="cd03768">
    <property type="entry name" value="SR_ResInv"/>
    <property type="match status" value="1"/>
</dbReference>
<dbReference type="InterPro" id="IPR036162">
    <property type="entry name" value="Resolvase-like_N_sf"/>
</dbReference>
<comment type="caution">
    <text evidence="7">The sequence shown here is derived from an EMBL/GenBank/DDBJ whole genome shotgun (WGS) entry which is preliminary data.</text>
</comment>
<dbReference type="Pfam" id="PF00239">
    <property type="entry name" value="Resolvase"/>
    <property type="match status" value="1"/>
</dbReference>
<organism evidence="7 8">
    <name type="scientific">Methylorubrum extorquens DSM 13060</name>
    <dbReference type="NCBI Taxonomy" id="882800"/>
    <lineage>
        <taxon>Bacteria</taxon>
        <taxon>Pseudomonadati</taxon>
        <taxon>Pseudomonadota</taxon>
        <taxon>Alphaproteobacteria</taxon>
        <taxon>Hyphomicrobiales</taxon>
        <taxon>Methylobacteriaceae</taxon>
        <taxon>Methylorubrum</taxon>
    </lineage>
</organism>
<dbReference type="PANTHER" id="PTHR30461">
    <property type="entry name" value="DNA-INVERTASE FROM LAMBDOID PROPHAGE"/>
    <property type="match status" value="1"/>
</dbReference>
<evidence type="ECO:0000256" key="1">
    <source>
        <dbReference type="ARBA" id="ARBA00022908"/>
    </source>
</evidence>
<evidence type="ECO:0000256" key="5">
    <source>
        <dbReference type="PROSITE-ProRule" id="PRU10137"/>
    </source>
</evidence>
<evidence type="ECO:0000256" key="2">
    <source>
        <dbReference type="ARBA" id="ARBA00023125"/>
    </source>
</evidence>
<dbReference type="GO" id="GO:0015074">
    <property type="term" value="P:DNA integration"/>
    <property type="evidence" value="ECO:0007669"/>
    <property type="project" value="UniProtKB-KW"/>
</dbReference>
<dbReference type="AlphaFoldDB" id="H1KE90"/>
<evidence type="ECO:0000313" key="7">
    <source>
        <dbReference type="EMBL" id="EHP94207.1"/>
    </source>
</evidence>
<dbReference type="RefSeq" id="WP_003597484.1">
    <property type="nucleotide sequence ID" value="NZ_AGJK01000014.1"/>
</dbReference>
<evidence type="ECO:0000313" key="8">
    <source>
        <dbReference type="Proteomes" id="UP000004382"/>
    </source>
</evidence>
<gene>
    <name evidence="7" type="ORF">MetexDRAFT_0952</name>
</gene>
<keyword evidence="3" id="KW-0233">DNA recombination</keyword>
<feature type="active site" description="O-(5'-phospho-DNA)-serine intermediate" evidence="4 5">
    <location>
        <position position="10"/>
    </location>
</feature>
<sequence>MRAYGYCRVSTGRQAEEGESLGVQERRVRGYAMQLGLNLDGVFVERGVSGSKPLAERPEGSKLLAVLQPGDAVVTPKLDRMFRSALDALDVMGSLRDRGIALHMLDLGGDVTGNGIARLVFTILAAVAEAERDKVRERVTDIKRDQRARGRYLGGAVPFGFTVSPAGDLIEDPAQQVAIRDARLLRAEGASLRAVSNRLKAAGHDLSHAAWARVLREAS</sequence>
<dbReference type="PROSITE" id="PS51736">
    <property type="entry name" value="RECOMBINASES_3"/>
    <property type="match status" value="1"/>
</dbReference>
<dbReference type="PANTHER" id="PTHR30461:SF2">
    <property type="entry name" value="SERINE RECOMBINASE PINE-RELATED"/>
    <property type="match status" value="1"/>
</dbReference>
<evidence type="ECO:0000259" key="6">
    <source>
        <dbReference type="PROSITE" id="PS51736"/>
    </source>
</evidence>
<feature type="domain" description="Resolvase/invertase-type recombinase catalytic" evidence="6">
    <location>
        <begin position="2"/>
        <end position="150"/>
    </location>
</feature>
<dbReference type="GO" id="GO:0003677">
    <property type="term" value="F:DNA binding"/>
    <property type="evidence" value="ECO:0007669"/>
    <property type="project" value="UniProtKB-KW"/>
</dbReference>
<dbReference type="Gene3D" id="3.40.50.1390">
    <property type="entry name" value="Resolvase, N-terminal catalytic domain"/>
    <property type="match status" value="1"/>
</dbReference>
<dbReference type="InterPro" id="IPR050639">
    <property type="entry name" value="SSR_resolvase"/>
</dbReference>